<dbReference type="Proteomes" id="UP000838756">
    <property type="component" value="Unassembled WGS sequence"/>
</dbReference>
<reference evidence="2" key="1">
    <citation type="submission" date="2022-03" db="EMBL/GenBank/DDBJ databases">
        <authorList>
            <person name="Lindestad O."/>
        </authorList>
    </citation>
    <scope>NUCLEOTIDE SEQUENCE</scope>
</reference>
<dbReference type="OrthoDB" id="2021138at2759"/>
<evidence type="ECO:0000313" key="3">
    <source>
        <dbReference type="Proteomes" id="UP000838756"/>
    </source>
</evidence>
<organism evidence="2 3">
    <name type="scientific">Pararge aegeria aegeria</name>
    <dbReference type="NCBI Taxonomy" id="348720"/>
    <lineage>
        <taxon>Eukaryota</taxon>
        <taxon>Metazoa</taxon>
        <taxon>Ecdysozoa</taxon>
        <taxon>Arthropoda</taxon>
        <taxon>Hexapoda</taxon>
        <taxon>Insecta</taxon>
        <taxon>Pterygota</taxon>
        <taxon>Neoptera</taxon>
        <taxon>Endopterygota</taxon>
        <taxon>Lepidoptera</taxon>
        <taxon>Glossata</taxon>
        <taxon>Ditrysia</taxon>
        <taxon>Papilionoidea</taxon>
        <taxon>Nymphalidae</taxon>
        <taxon>Satyrinae</taxon>
        <taxon>Satyrini</taxon>
        <taxon>Parargina</taxon>
        <taxon>Pararge</taxon>
    </lineage>
</organism>
<name>A0A8S4RCY1_9NEOP</name>
<proteinExistence type="predicted"/>
<dbReference type="EMBL" id="CAKXAJ010025113">
    <property type="protein sequence ID" value="CAH2235173.1"/>
    <property type="molecule type" value="Genomic_DNA"/>
</dbReference>
<accession>A0A8S4RCY1</accession>
<protein>
    <submittedName>
        <fullName evidence="2">Jg16162 protein</fullName>
    </submittedName>
</protein>
<dbReference type="AlphaFoldDB" id="A0A8S4RCY1"/>
<comment type="caution">
    <text evidence="2">The sequence shown here is derived from an EMBL/GenBank/DDBJ whole genome shotgun (WGS) entry which is preliminary data.</text>
</comment>
<feature type="region of interest" description="Disordered" evidence="1">
    <location>
        <begin position="1"/>
        <end position="28"/>
    </location>
</feature>
<evidence type="ECO:0000256" key="1">
    <source>
        <dbReference type="SAM" id="MobiDB-lite"/>
    </source>
</evidence>
<sequence length="126" mass="14705">MEGRDNDYRCDGRKVEKDISESEHSKSFTDEDILSINDKQDTYVTTSSPEDWDSDDYWIPHFTRTSVSAQSPWLYYVKKKIEQGNFCPIDAHPVPIADQVRYERMCNPKIQYESDGQFDDFSGDDS</sequence>
<evidence type="ECO:0000313" key="2">
    <source>
        <dbReference type="EMBL" id="CAH2235173.1"/>
    </source>
</evidence>
<gene>
    <name evidence="2" type="primary">jg16162</name>
    <name evidence="2" type="ORF">PAEG_LOCUS12846</name>
</gene>
<keyword evidence="3" id="KW-1185">Reference proteome</keyword>